<dbReference type="PANTHER" id="PTHR13604:SF0">
    <property type="entry name" value="ABASIC SITE PROCESSING PROTEIN HMCES"/>
    <property type="match status" value="1"/>
</dbReference>
<evidence type="ECO:0000256" key="8">
    <source>
        <dbReference type="RuleBase" id="RU364100"/>
    </source>
</evidence>
<dbReference type="EMBL" id="CP068439">
    <property type="protein sequence ID" value="QQX76020.1"/>
    <property type="molecule type" value="Genomic_DNA"/>
</dbReference>
<evidence type="ECO:0000313" key="10">
    <source>
        <dbReference type="Proteomes" id="UP000629420"/>
    </source>
</evidence>
<evidence type="ECO:0000256" key="4">
    <source>
        <dbReference type="ARBA" id="ARBA00022801"/>
    </source>
</evidence>
<keyword evidence="4 8" id="KW-0378">Hydrolase</keyword>
<keyword evidence="2 8" id="KW-0645">Protease</keyword>
<evidence type="ECO:0000256" key="6">
    <source>
        <dbReference type="ARBA" id="ARBA00023125"/>
    </source>
</evidence>
<proteinExistence type="inferred from homology"/>
<keyword evidence="5" id="KW-0190">Covalent protein-DNA linkage</keyword>
<evidence type="ECO:0000256" key="2">
    <source>
        <dbReference type="ARBA" id="ARBA00022670"/>
    </source>
</evidence>
<comment type="similarity">
    <text evidence="1 8">Belongs to the SOS response-associated peptidase family.</text>
</comment>
<dbReference type="RefSeq" id="WP_202335831.1">
    <property type="nucleotide sequence ID" value="NZ_CP068439.1"/>
</dbReference>
<dbReference type="Pfam" id="PF02586">
    <property type="entry name" value="SRAP"/>
    <property type="match status" value="1"/>
</dbReference>
<protein>
    <recommendedName>
        <fullName evidence="8">Abasic site processing protein</fullName>
        <ecNumber evidence="8">3.4.-.-</ecNumber>
    </recommendedName>
</protein>
<keyword evidence="10" id="KW-1185">Reference proteome</keyword>
<evidence type="ECO:0000256" key="7">
    <source>
        <dbReference type="ARBA" id="ARBA00023239"/>
    </source>
</evidence>
<organism evidence="9 10">
    <name type="scientific">Aequorivita iocasae</name>
    <dbReference type="NCBI Taxonomy" id="2803865"/>
    <lineage>
        <taxon>Bacteria</taxon>
        <taxon>Pseudomonadati</taxon>
        <taxon>Bacteroidota</taxon>
        <taxon>Flavobacteriia</taxon>
        <taxon>Flavobacteriales</taxon>
        <taxon>Flavobacteriaceae</taxon>
        <taxon>Aequorivita</taxon>
    </lineage>
</organism>
<reference evidence="9 10" key="1">
    <citation type="submission" date="2021-01" db="EMBL/GenBank/DDBJ databases">
        <title>Aequorivita sp. strain KX20305, a bacterium isolated from the sediment collected at a cold seep field in South China Sea.</title>
        <authorList>
            <person name="Zhang H."/>
            <person name="Li C."/>
        </authorList>
    </citation>
    <scope>NUCLEOTIDE SEQUENCE [LARGE SCALE GENOMIC DNA]</scope>
    <source>
        <strain evidence="9 10">KX20305</strain>
    </source>
</reference>
<sequence length="235" mass="27314">MCIEVSLNKTDLEIEDFFDAYFRVMCEYEPYSYRTALGFPNLYIIPQHDPDGIWPAHWGFIPANESDNILSFRQQYNLHAISIEKFLNLKYNKPSLNFGKCLILADGFYLNELIEGNKNRKIWKVTNGDGAKGKLFAFAGIYSLIDEELFSCCIITNPANKNVISLEREIPFILDDTFRKEWLREDLAEAALKSLLQFGFTKDRLKVTSYKGTAMYREEIHSYKKVVATQLNRKM</sequence>
<dbReference type="PANTHER" id="PTHR13604">
    <property type="entry name" value="DC12-RELATED"/>
    <property type="match status" value="1"/>
</dbReference>
<accession>A0ABX7DPF1</accession>
<dbReference type="InterPro" id="IPR003738">
    <property type="entry name" value="SRAP"/>
</dbReference>
<keyword evidence="7" id="KW-0456">Lyase</keyword>
<dbReference type="Proteomes" id="UP000629420">
    <property type="component" value="Chromosome"/>
</dbReference>
<dbReference type="EC" id="3.4.-.-" evidence="8"/>
<evidence type="ECO:0000313" key="9">
    <source>
        <dbReference type="EMBL" id="QQX76020.1"/>
    </source>
</evidence>
<keyword evidence="3" id="KW-0227">DNA damage</keyword>
<name>A0ABX7DPF1_9FLAO</name>
<evidence type="ECO:0000256" key="3">
    <source>
        <dbReference type="ARBA" id="ARBA00022763"/>
    </source>
</evidence>
<dbReference type="SUPFAM" id="SSF143081">
    <property type="entry name" value="BB1717-like"/>
    <property type="match status" value="1"/>
</dbReference>
<dbReference type="InterPro" id="IPR036590">
    <property type="entry name" value="SRAP-like"/>
</dbReference>
<evidence type="ECO:0000256" key="5">
    <source>
        <dbReference type="ARBA" id="ARBA00023124"/>
    </source>
</evidence>
<evidence type="ECO:0000256" key="1">
    <source>
        <dbReference type="ARBA" id="ARBA00008136"/>
    </source>
</evidence>
<gene>
    <name evidence="9" type="ORF">JK629_11830</name>
</gene>
<dbReference type="Gene3D" id="3.90.1680.10">
    <property type="entry name" value="SOS response associated peptidase-like"/>
    <property type="match status" value="1"/>
</dbReference>
<keyword evidence="6" id="KW-0238">DNA-binding</keyword>